<keyword evidence="3" id="KW-1185">Reference proteome</keyword>
<evidence type="ECO:0000256" key="1">
    <source>
        <dbReference type="SAM" id="MobiDB-lite"/>
    </source>
</evidence>
<name>A0A9Q8STT2_9PEZI</name>
<dbReference type="AlphaFoldDB" id="A0A9Q8STT2"/>
<dbReference type="EMBL" id="CP019476">
    <property type="protein sequence ID" value="UQC82676.1"/>
    <property type="molecule type" value="Genomic_DNA"/>
</dbReference>
<proteinExistence type="predicted"/>
<accession>A0A9Q8STT2</accession>
<reference evidence="2" key="1">
    <citation type="journal article" date="2021" name="Mol. Plant Microbe Interact.">
        <title>Complete Genome Sequence of the Plant-Pathogenic Fungus Colletotrichum lupini.</title>
        <authorList>
            <person name="Baroncelli R."/>
            <person name="Pensec F."/>
            <person name="Da Lio D."/>
            <person name="Boufleur T."/>
            <person name="Vicente I."/>
            <person name="Sarrocco S."/>
            <person name="Picot A."/>
            <person name="Baraldi E."/>
            <person name="Sukno S."/>
            <person name="Thon M."/>
            <person name="Le Floch G."/>
        </authorList>
    </citation>
    <scope>NUCLEOTIDE SEQUENCE</scope>
    <source>
        <strain evidence="2">IMI 504893</strain>
    </source>
</reference>
<feature type="region of interest" description="Disordered" evidence="1">
    <location>
        <begin position="51"/>
        <end position="70"/>
    </location>
</feature>
<evidence type="ECO:0000313" key="3">
    <source>
        <dbReference type="Proteomes" id="UP000830671"/>
    </source>
</evidence>
<sequence>MAPFPTKHDRAGLSRIFAVHLAGTEAHSCLMATSGTAMRATYKVRTVISTSCPSEPRRKEPNSGLEGGQRYARLSKGGDARQHRFHGEANIPCRSPTTFVHHNVTYTATTATTLTITNCPCTITTRQPPPYTTTKTIYPPPVVNTTSCPPEITSTTVKTIKTTKHAPPPKPTYHNTTVIEHTPKPTKPTEHPTHSEETPKPPKPTGEHHHPHPNSTSTVVVVITPPAETIIASTTPVTPVTPVTNLPTNTPVGPTTTRPVTVPANAAGMVEAGAGAALVAVLLALLV</sequence>
<organism evidence="2 3">
    <name type="scientific">Colletotrichum lupini</name>
    <dbReference type="NCBI Taxonomy" id="145971"/>
    <lineage>
        <taxon>Eukaryota</taxon>
        <taxon>Fungi</taxon>
        <taxon>Dikarya</taxon>
        <taxon>Ascomycota</taxon>
        <taxon>Pezizomycotina</taxon>
        <taxon>Sordariomycetes</taxon>
        <taxon>Hypocreomycetidae</taxon>
        <taxon>Glomerellales</taxon>
        <taxon>Glomerellaceae</taxon>
        <taxon>Colletotrichum</taxon>
        <taxon>Colletotrichum acutatum species complex</taxon>
    </lineage>
</organism>
<dbReference type="KEGG" id="clup:CLUP02_08166"/>
<feature type="compositionally biased region" description="Basic and acidic residues" evidence="1">
    <location>
        <begin position="181"/>
        <end position="208"/>
    </location>
</feature>
<dbReference type="RefSeq" id="XP_049144299.1">
    <property type="nucleotide sequence ID" value="XM_049287156.1"/>
</dbReference>
<feature type="region of interest" description="Disordered" evidence="1">
    <location>
        <begin position="162"/>
        <end position="217"/>
    </location>
</feature>
<gene>
    <name evidence="2" type="ORF">CLUP02_08166</name>
</gene>
<protein>
    <submittedName>
        <fullName evidence="2">Uncharacterized protein</fullName>
    </submittedName>
</protein>
<dbReference type="GeneID" id="73342166"/>
<dbReference type="Proteomes" id="UP000830671">
    <property type="component" value="Chromosome 4"/>
</dbReference>
<evidence type="ECO:0000313" key="2">
    <source>
        <dbReference type="EMBL" id="UQC82676.1"/>
    </source>
</evidence>